<comment type="function">
    <text evidence="16">Member of the two-component regulatory system NtrB/NtrC, which controls expression of the nitrogen-regulated (ntr) genes in response to nitrogen limitation. Phosphorylated NtrC binds directly to DNA and stimulates the formation of open promoter-sigma54-RNA polymerase complexes.</text>
</comment>
<dbReference type="SMART" id="SM00448">
    <property type="entry name" value="REC"/>
    <property type="match status" value="1"/>
</dbReference>
<dbReference type="Pfam" id="PF02954">
    <property type="entry name" value="HTH_8"/>
    <property type="match status" value="1"/>
</dbReference>
<dbReference type="SUPFAM" id="SSF52540">
    <property type="entry name" value="P-loop containing nucleoside triphosphate hydrolases"/>
    <property type="match status" value="1"/>
</dbReference>
<accession>A0A4R3JC27</accession>
<keyword evidence="5 17" id="KW-0597">Phosphoprotein</keyword>
<feature type="region of interest" description="Disordered" evidence="18">
    <location>
        <begin position="118"/>
        <end position="142"/>
    </location>
</feature>
<comment type="caution">
    <text evidence="21">The sequence shown here is derived from an EMBL/GenBank/DDBJ whole genome shotgun (WGS) entry which is preliminary data.</text>
</comment>
<dbReference type="RefSeq" id="WP_132245021.1">
    <property type="nucleotide sequence ID" value="NZ_CBDUOC010000005.1"/>
</dbReference>
<keyword evidence="7" id="KW-0067">ATP-binding</keyword>
<dbReference type="Pfam" id="PF00072">
    <property type="entry name" value="Response_reg"/>
    <property type="match status" value="1"/>
</dbReference>
<dbReference type="InterPro" id="IPR011006">
    <property type="entry name" value="CheY-like_superfamily"/>
</dbReference>
<evidence type="ECO:0000259" key="20">
    <source>
        <dbReference type="PROSITE" id="PS50110"/>
    </source>
</evidence>
<evidence type="ECO:0000256" key="7">
    <source>
        <dbReference type="ARBA" id="ARBA00022840"/>
    </source>
</evidence>
<dbReference type="Gene3D" id="3.40.50.300">
    <property type="entry name" value="P-loop containing nucleotide triphosphate hydrolases"/>
    <property type="match status" value="1"/>
</dbReference>
<evidence type="ECO:0000259" key="19">
    <source>
        <dbReference type="PROSITE" id="PS50045"/>
    </source>
</evidence>
<dbReference type="InterPro" id="IPR002078">
    <property type="entry name" value="Sigma_54_int"/>
</dbReference>
<dbReference type="InterPro" id="IPR025944">
    <property type="entry name" value="Sigma_54_int_dom_CS"/>
</dbReference>
<dbReference type="Pfam" id="PF14532">
    <property type="entry name" value="Sigma54_activ_2"/>
    <property type="match status" value="1"/>
</dbReference>
<evidence type="ECO:0000256" key="10">
    <source>
        <dbReference type="ARBA" id="ARBA00023125"/>
    </source>
</evidence>
<proteinExistence type="predicted"/>
<keyword evidence="13" id="KW-0535">Nitrogen fixation</keyword>
<evidence type="ECO:0000256" key="4">
    <source>
        <dbReference type="ARBA" id="ARBA00022491"/>
    </source>
</evidence>
<dbReference type="PROSITE" id="PS50110">
    <property type="entry name" value="RESPONSE_REGULATORY"/>
    <property type="match status" value="1"/>
</dbReference>
<evidence type="ECO:0000256" key="2">
    <source>
        <dbReference type="ARBA" id="ARBA00019059"/>
    </source>
</evidence>
<evidence type="ECO:0000256" key="11">
    <source>
        <dbReference type="ARBA" id="ARBA00023159"/>
    </source>
</evidence>
<dbReference type="InterPro" id="IPR025662">
    <property type="entry name" value="Sigma_54_int_dom_ATP-bd_1"/>
</dbReference>
<dbReference type="PANTHER" id="PTHR32071">
    <property type="entry name" value="TRANSCRIPTIONAL REGULATORY PROTEIN"/>
    <property type="match status" value="1"/>
</dbReference>
<evidence type="ECO:0000256" key="14">
    <source>
        <dbReference type="ARBA" id="ARBA00029881"/>
    </source>
</evidence>
<dbReference type="InterPro" id="IPR058031">
    <property type="entry name" value="AAA_lid_NorR"/>
</dbReference>
<dbReference type="InterPro" id="IPR009057">
    <property type="entry name" value="Homeodomain-like_sf"/>
</dbReference>
<dbReference type="Gene3D" id="1.10.10.60">
    <property type="entry name" value="Homeodomain-like"/>
    <property type="match status" value="1"/>
</dbReference>
<evidence type="ECO:0000256" key="17">
    <source>
        <dbReference type="PROSITE-ProRule" id="PRU00169"/>
    </source>
</evidence>
<keyword evidence="3" id="KW-0963">Cytoplasm</keyword>
<dbReference type="AlphaFoldDB" id="A0A4R3JC27"/>
<evidence type="ECO:0000256" key="8">
    <source>
        <dbReference type="ARBA" id="ARBA00023012"/>
    </source>
</evidence>
<dbReference type="GO" id="GO:0005737">
    <property type="term" value="C:cytoplasm"/>
    <property type="evidence" value="ECO:0007669"/>
    <property type="project" value="UniProtKB-SubCell"/>
</dbReference>
<keyword evidence="6" id="KW-0547">Nucleotide-binding</keyword>
<evidence type="ECO:0000256" key="16">
    <source>
        <dbReference type="ARBA" id="ARBA00043886"/>
    </source>
</evidence>
<evidence type="ECO:0000256" key="15">
    <source>
        <dbReference type="ARBA" id="ARBA00031910"/>
    </source>
</evidence>
<feature type="modified residue" description="4-aspartylphosphate" evidence="17">
    <location>
        <position position="53"/>
    </location>
</feature>
<feature type="domain" description="Response regulatory" evidence="20">
    <location>
        <begin position="4"/>
        <end position="118"/>
    </location>
</feature>
<keyword evidence="11" id="KW-0010">Activator</keyword>
<evidence type="ECO:0000313" key="21">
    <source>
        <dbReference type="EMBL" id="TCS63214.1"/>
    </source>
</evidence>
<dbReference type="PANTHER" id="PTHR32071:SF95">
    <property type="entry name" value="DNA-BINDING TRANSCRIPTIONAL REGULATOR NTRC"/>
    <property type="match status" value="1"/>
</dbReference>
<dbReference type="CDD" id="cd00009">
    <property type="entry name" value="AAA"/>
    <property type="match status" value="1"/>
</dbReference>
<dbReference type="Gene3D" id="1.10.8.60">
    <property type="match status" value="1"/>
</dbReference>
<reference evidence="21 22" key="1">
    <citation type="submission" date="2019-03" db="EMBL/GenBank/DDBJ databases">
        <title>Genomic Encyclopedia of Type Strains, Phase IV (KMG-IV): sequencing the most valuable type-strain genomes for metagenomic binning, comparative biology and taxonomic classification.</title>
        <authorList>
            <person name="Goeker M."/>
        </authorList>
    </citation>
    <scope>NUCLEOTIDE SEQUENCE [LARGE SCALE GENOMIC DNA]</scope>
    <source>
        <strain evidence="21 22">DSM 104836</strain>
    </source>
</reference>
<evidence type="ECO:0000256" key="5">
    <source>
        <dbReference type="ARBA" id="ARBA00022553"/>
    </source>
</evidence>
<dbReference type="SMART" id="SM00382">
    <property type="entry name" value="AAA"/>
    <property type="match status" value="1"/>
</dbReference>
<evidence type="ECO:0000256" key="9">
    <source>
        <dbReference type="ARBA" id="ARBA00023015"/>
    </source>
</evidence>
<dbReference type="GO" id="GO:0006355">
    <property type="term" value="P:regulation of DNA-templated transcription"/>
    <property type="evidence" value="ECO:0007669"/>
    <property type="project" value="InterPro"/>
</dbReference>
<dbReference type="PROSITE" id="PS00675">
    <property type="entry name" value="SIGMA54_INTERACT_1"/>
    <property type="match status" value="1"/>
</dbReference>
<dbReference type="InterPro" id="IPR003593">
    <property type="entry name" value="AAA+_ATPase"/>
</dbReference>
<dbReference type="EMBL" id="SLZU01000007">
    <property type="protein sequence ID" value="TCS63214.1"/>
    <property type="molecule type" value="Genomic_DNA"/>
</dbReference>
<dbReference type="Proteomes" id="UP000295696">
    <property type="component" value="Unassembled WGS sequence"/>
</dbReference>
<gene>
    <name evidence="21" type="ORF">EDD52_10747</name>
</gene>
<evidence type="ECO:0000256" key="1">
    <source>
        <dbReference type="ARBA" id="ARBA00004496"/>
    </source>
</evidence>
<comment type="subcellular location">
    <subcellularLocation>
        <location evidence="1">Cytoplasm</location>
    </subcellularLocation>
</comment>
<sequence length="457" mass="50544">MDGTVLVADDDRTIRTVLTQALTRAGCKVHATSSLTTLMRWVAEGKGDVVISDVMMPDGNGLEMLPRIAQDRPGLPVIVISAQNTIMTAIQAAEAEAYDYLPKPFDLPDLMKRTARALESRRHVPQAPRSDDPTDAPDDLPLVGKTPVMQSLYRLVARVMNTDLSVLICGESGTGKSLIAKAIHDFSDRRTLPFVTVTGADLQELEGPMRVLARVKGGTLLIDEIADVDDEVQARIVRMMDVPGDHVPRFMATSQSDLAAAMEEGRVRRDLYYRLCGATLNVPALRERVDDIALLTEHFLNREERDGAPKRWLSEDAAELFRAYSWPGNVRQLENAVRRLGLTSRSEEIARSEVEAVLGSQPEMGPVLRGGNDTEKLSASVARHLRRYFDLHGNMLPPPGLYTRILREVEAPLIEIALDATGGNQAKCADLLGINRNTLRKKITDLDISVTRRRKLM</sequence>
<keyword evidence="12" id="KW-0804">Transcription</keyword>
<keyword evidence="4" id="KW-0678">Repressor</keyword>
<dbReference type="Gene3D" id="3.40.50.2300">
    <property type="match status" value="1"/>
</dbReference>
<keyword evidence="22" id="KW-1185">Reference proteome</keyword>
<dbReference type="SUPFAM" id="SSF52172">
    <property type="entry name" value="CheY-like"/>
    <property type="match status" value="1"/>
</dbReference>
<organism evidence="21 22">
    <name type="scientific">Primorskyibacter sedentarius</name>
    <dbReference type="NCBI Taxonomy" id="745311"/>
    <lineage>
        <taxon>Bacteria</taxon>
        <taxon>Pseudomonadati</taxon>
        <taxon>Pseudomonadota</taxon>
        <taxon>Alphaproteobacteria</taxon>
        <taxon>Rhodobacterales</taxon>
        <taxon>Roseobacteraceae</taxon>
        <taxon>Primorskyibacter</taxon>
    </lineage>
</organism>
<dbReference type="PROSITE" id="PS50045">
    <property type="entry name" value="SIGMA54_INTERACT_4"/>
    <property type="match status" value="1"/>
</dbReference>
<keyword evidence="9" id="KW-0805">Transcription regulation</keyword>
<dbReference type="InterPro" id="IPR027417">
    <property type="entry name" value="P-loop_NTPase"/>
</dbReference>
<evidence type="ECO:0000256" key="6">
    <source>
        <dbReference type="ARBA" id="ARBA00022741"/>
    </source>
</evidence>
<dbReference type="GO" id="GO:0005524">
    <property type="term" value="F:ATP binding"/>
    <property type="evidence" value="ECO:0007669"/>
    <property type="project" value="UniProtKB-KW"/>
</dbReference>
<evidence type="ECO:0000313" key="22">
    <source>
        <dbReference type="Proteomes" id="UP000295696"/>
    </source>
</evidence>
<dbReference type="OrthoDB" id="9802388at2"/>
<dbReference type="GO" id="GO:0000160">
    <property type="term" value="P:phosphorelay signal transduction system"/>
    <property type="evidence" value="ECO:0007669"/>
    <property type="project" value="UniProtKB-KW"/>
</dbReference>
<evidence type="ECO:0000256" key="3">
    <source>
        <dbReference type="ARBA" id="ARBA00022490"/>
    </source>
</evidence>
<feature type="domain" description="Sigma-54 factor interaction" evidence="19">
    <location>
        <begin position="142"/>
        <end position="342"/>
    </location>
</feature>
<evidence type="ECO:0000256" key="13">
    <source>
        <dbReference type="ARBA" id="ARBA00023231"/>
    </source>
</evidence>
<dbReference type="PROSITE" id="PS00688">
    <property type="entry name" value="SIGMA54_INTERACT_3"/>
    <property type="match status" value="1"/>
</dbReference>
<dbReference type="InterPro" id="IPR001789">
    <property type="entry name" value="Sig_transdc_resp-reg_receiver"/>
</dbReference>
<name>A0A4R3JC27_9RHOB</name>
<keyword evidence="8" id="KW-0902">Two-component regulatory system</keyword>
<dbReference type="InterPro" id="IPR002197">
    <property type="entry name" value="HTH_Fis"/>
</dbReference>
<evidence type="ECO:0000256" key="18">
    <source>
        <dbReference type="SAM" id="MobiDB-lite"/>
    </source>
</evidence>
<protein>
    <recommendedName>
        <fullName evidence="2">DNA-binding transcriptional regulator NtrC</fullName>
    </recommendedName>
    <alternativeName>
        <fullName evidence="14">Nitrogen regulation protein NR(I)</fullName>
    </alternativeName>
    <alternativeName>
        <fullName evidence="15">Nitrogen regulator I</fullName>
    </alternativeName>
</protein>
<keyword evidence="10" id="KW-0238">DNA-binding</keyword>
<dbReference type="GO" id="GO:0043565">
    <property type="term" value="F:sequence-specific DNA binding"/>
    <property type="evidence" value="ECO:0007669"/>
    <property type="project" value="InterPro"/>
</dbReference>
<dbReference type="Pfam" id="PF25601">
    <property type="entry name" value="AAA_lid_14"/>
    <property type="match status" value="1"/>
</dbReference>
<dbReference type="PRINTS" id="PR01590">
    <property type="entry name" value="HTHFIS"/>
</dbReference>
<dbReference type="FunFam" id="3.40.50.300:FF:001812">
    <property type="entry name" value="C4-dicarboxylate transport transcriptional regulatory protein DctD"/>
    <property type="match status" value="1"/>
</dbReference>
<evidence type="ECO:0000256" key="12">
    <source>
        <dbReference type="ARBA" id="ARBA00023163"/>
    </source>
</evidence>
<dbReference type="SUPFAM" id="SSF46689">
    <property type="entry name" value="Homeodomain-like"/>
    <property type="match status" value="1"/>
</dbReference>